<reference evidence="1" key="1">
    <citation type="submission" date="2014-09" db="EMBL/GenBank/DDBJ databases">
        <authorList>
            <person name="Magalhaes I.L.F."/>
            <person name="Oliveira U."/>
            <person name="Santos F.R."/>
            <person name="Vidigal T.H.D.A."/>
            <person name="Brescovit A.D."/>
            <person name="Santos A.J."/>
        </authorList>
    </citation>
    <scope>NUCLEOTIDE SEQUENCE</scope>
    <source>
        <tissue evidence="1">Shoot tissue taken approximately 20 cm above the soil surface</tissue>
    </source>
</reference>
<protein>
    <submittedName>
        <fullName evidence="1">Uncharacterized protein</fullName>
    </submittedName>
</protein>
<dbReference type="AlphaFoldDB" id="A0A0A9A0W5"/>
<dbReference type="EMBL" id="GBRH01257218">
    <property type="protein sequence ID" value="JAD40677.1"/>
    <property type="molecule type" value="Transcribed_RNA"/>
</dbReference>
<sequence>MFPHVTMHLFDAADQFLMTSLGSTRRTVFFSYAKVHLLWFPSFDATLFH</sequence>
<organism evidence="1">
    <name type="scientific">Arundo donax</name>
    <name type="common">Giant reed</name>
    <name type="synonym">Donax arundinaceus</name>
    <dbReference type="NCBI Taxonomy" id="35708"/>
    <lineage>
        <taxon>Eukaryota</taxon>
        <taxon>Viridiplantae</taxon>
        <taxon>Streptophyta</taxon>
        <taxon>Embryophyta</taxon>
        <taxon>Tracheophyta</taxon>
        <taxon>Spermatophyta</taxon>
        <taxon>Magnoliopsida</taxon>
        <taxon>Liliopsida</taxon>
        <taxon>Poales</taxon>
        <taxon>Poaceae</taxon>
        <taxon>PACMAD clade</taxon>
        <taxon>Arundinoideae</taxon>
        <taxon>Arundineae</taxon>
        <taxon>Arundo</taxon>
    </lineage>
</organism>
<evidence type="ECO:0000313" key="1">
    <source>
        <dbReference type="EMBL" id="JAD40677.1"/>
    </source>
</evidence>
<proteinExistence type="predicted"/>
<name>A0A0A9A0W5_ARUDO</name>
<accession>A0A0A9A0W5</accession>
<reference evidence="1" key="2">
    <citation type="journal article" date="2015" name="Data Brief">
        <title>Shoot transcriptome of the giant reed, Arundo donax.</title>
        <authorList>
            <person name="Barrero R.A."/>
            <person name="Guerrero F.D."/>
            <person name="Moolhuijzen P."/>
            <person name="Goolsby J.A."/>
            <person name="Tidwell J."/>
            <person name="Bellgard S.E."/>
            <person name="Bellgard M.I."/>
        </authorList>
    </citation>
    <scope>NUCLEOTIDE SEQUENCE</scope>
    <source>
        <tissue evidence="1">Shoot tissue taken approximately 20 cm above the soil surface</tissue>
    </source>
</reference>